<dbReference type="AlphaFoldDB" id="A0A4C1V3W5"/>
<name>A0A4C1V3W5_EUMVA</name>
<accession>A0A4C1V3W5</accession>
<evidence type="ECO:0000313" key="2">
    <source>
        <dbReference type="Proteomes" id="UP000299102"/>
    </source>
</evidence>
<organism evidence="1 2">
    <name type="scientific">Eumeta variegata</name>
    <name type="common">Bagworm moth</name>
    <name type="synonym">Eumeta japonica</name>
    <dbReference type="NCBI Taxonomy" id="151549"/>
    <lineage>
        <taxon>Eukaryota</taxon>
        <taxon>Metazoa</taxon>
        <taxon>Ecdysozoa</taxon>
        <taxon>Arthropoda</taxon>
        <taxon>Hexapoda</taxon>
        <taxon>Insecta</taxon>
        <taxon>Pterygota</taxon>
        <taxon>Neoptera</taxon>
        <taxon>Endopterygota</taxon>
        <taxon>Lepidoptera</taxon>
        <taxon>Glossata</taxon>
        <taxon>Ditrysia</taxon>
        <taxon>Tineoidea</taxon>
        <taxon>Psychidae</taxon>
        <taxon>Oiketicinae</taxon>
        <taxon>Eumeta</taxon>
    </lineage>
</organism>
<reference evidence="1 2" key="1">
    <citation type="journal article" date="2019" name="Commun. Biol.">
        <title>The bagworm genome reveals a unique fibroin gene that provides high tensile strength.</title>
        <authorList>
            <person name="Kono N."/>
            <person name="Nakamura H."/>
            <person name="Ohtoshi R."/>
            <person name="Tomita M."/>
            <person name="Numata K."/>
            <person name="Arakawa K."/>
        </authorList>
    </citation>
    <scope>NUCLEOTIDE SEQUENCE [LARGE SCALE GENOMIC DNA]</scope>
</reference>
<sequence>MTAYEQINDGASTSTAEATEAMQVDDVVQTDVFYQNAMSKSCLKGWTLRTPYRRRLLRIKTSFVLAEMKIKDHKIIVSMCH</sequence>
<comment type="caution">
    <text evidence="1">The sequence shown here is derived from an EMBL/GenBank/DDBJ whole genome shotgun (WGS) entry which is preliminary data.</text>
</comment>
<evidence type="ECO:0000313" key="1">
    <source>
        <dbReference type="EMBL" id="GBP32925.1"/>
    </source>
</evidence>
<gene>
    <name evidence="1" type="ORF">EVAR_20102_1</name>
</gene>
<proteinExistence type="predicted"/>
<keyword evidence="2" id="KW-1185">Reference proteome</keyword>
<dbReference type="Proteomes" id="UP000299102">
    <property type="component" value="Unassembled WGS sequence"/>
</dbReference>
<dbReference type="EMBL" id="BGZK01000267">
    <property type="protein sequence ID" value="GBP32925.1"/>
    <property type="molecule type" value="Genomic_DNA"/>
</dbReference>
<protein>
    <submittedName>
        <fullName evidence="1">Uncharacterized protein</fullName>
    </submittedName>
</protein>